<dbReference type="EMBL" id="CP144913">
    <property type="protein sequence ID" value="WXB76163.1"/>
    <property type="molecule type" value="Genomic_DNA"/>
</dbReference>
<keyword evidence="1" id="KW-0175">Coiled coil</keyword>
<dbReference type="RefSeq" id="WP_338748930.1">
    <property type="nucleotide sequence ID" value="NZ_CP144913.1"/>
</dbReference>
<feature type="region of interest" description="Disordered" evidence="2">
    <location>
        <begin position="172"/>
        <end position="212"/>
    </location>
</feature>
<evidence type="ECO:0008006" key="5">
    <source>
        <dbReference type="Google" id="ProtNLM"/>
    </source>
</evidence>
<evidence type="ECO:0000256" key="1">
    <source>
        <dbReference type="SAM" id="Coils"/>
    </source>
</evidence>
<dbReference type="Proteomes" id="UP001382727">
    <property type="component" value="Chromosome"/>
</dbReference>
<sequence length="264" mass="27601">MDLAEAVDELYGASLADFVAVRARLVARAKDEAPDLVDELKTLRKPTVPAWLLNRVARCEPAVVGALLDLGERMRTAQAKGDGAALSAARPERHEAIEALVGAARRSAEATGTSFGPSAADGVSSTAVAALADPASGEALASGRLLRPLAYAGFGEVELDDAVAVLRLVPPLPGSEDEKPDGAGGRVADDARDTGTEAERARERELADARDSLRERERALGAARLTRSEAVAALEAASAEVARLEEEVARATEHVADLETRPRA</sequence>
<organism evidence="3 4">
    <name type="scientific">Janibacter alittae</name>
    <dbReference type="NCBI Taxonomy" id="3115209"/>
    <lineage>
        <taxon>Bacteria</taxon>
        <taxon>Bacillati</taxon>
        <taxon>Actinomycetota</taxon>
        <taxon>Actinomycetes</taxon>
        <taxon>Micrococcales</taxon>
        <taxon>Intrasporangiaceae</taxon>
        <taxon>Janibacter</taxon>
    </lineage>
</organism>
<proteinExistence type="predicted"/>
<feature type="compositionally biased region" description="Basic and acidic residues" evidence="2">
    <location>
        <begin position="176"/>
        <end position="212"/>
    </location>
</feature>
<keyword evidence="4" id="KW-1185">Reference proteome</keyword>
<accession>A0ABZ2MGM5</accession>
<evidence type="ECO:0000313" key="3">
    <source>
        <dbReference type="EMBL" id="WXB76163.1"/>
    </source>
</evidence>
<gene>
    <name evidence="3" type="ORF">V1351_14645</name>
</gene>
<protein>
    <recommendedName>
        <fullName evidence="5">DUF222 domain-containing protein</fullName>
    </recommendedName>
</protein>
<name>A0ABZ2MGM5_9MICO</name>
<reference evidence="3 4" key="1">
    <citation type="submission" date="2024-02" db="EMBL/GenBank/DDBJ databases">
        <title>Janibacter sp. nov., isolated from gut of marine sandworm.</title>
        <authorList>
            <person name="Kim B."/>
            <person name="Jun M.O."/>
            <person name="Shin N.-R."/>
        </authorList>
    </citation>
    <scope>NUCLEOTIDE SEQUENCE [LARGE SCALE GENOMIC DNA]</scope>
    <source>
        <strain evidence="3 4">A1S7</strain>
    </source>
</reference>
<evidence type="ECO:0000256" key="2">
    <source>
        <dbReference type="SAM" id="MobiDB-lite"/>
    </source>
</evidence>
<evidence type="ECO:0000313" key="4">
    <source>
        <dbReference type="Proteomes" id="UP001382727"/>
    </source>
</evidence>
<feature type="coiled-coil region" evidence="1">
    <location>
        <begin position="227"/>
        <end position="261"/>
    </location>
</feature>